<name>A0A133UAH6_9EURY</name>
<gene>
    <name evidence="1" type="ORF">AKJ57_02070</name>
</gene>
<accession>A0A133UAH6</accession>
<keyword evidence="2" id="KW-1185">Reference proteome</keyword>
<proteinExistence type="predicted"/>
<evidence type="ECO:0000313" key="1">
    <source>
        <dbReference type="EMBL" id="KXA91196.1"/>
    </source>
</evidence>
<protein>
    <submittedName>
        <fullName evidence="1">Uncharacterized protein</fullName>
    </submittedName>
</protein>
<sequence length="72" mass="8664">MTLPARFSFSEKITKEGIRRMLSIAHRYNRLRQGRWDLSPSKYEGDGAENGVRREEFPLLEKREPKYFLYLK</sequence>
<dbReference type="EMBL" id="LHXJ01000017">
    <property type="protein sequence ID" value="KXA91196.1"/>
    <property type="molecule type" value="Genomic_DNA"/>
</dbReference>
<evidence type="ECO:0000313" key="2">
    <source>
        <dbReference type="Proteomes" id="UP000070163"/>
    </source>
</evidence>
<dbReference type="AlphaFoldDB" id="A0A133UAH6"/>
<comment type="caution">
    <text evidence="1">The sequence shown here is derived from an EMBL/GenBank/DDBJ whole genome shotgun (WGS) entry which is preliminary data.</text>
</comment>
<organism evidence="1 2">
    <name type="scientific">candidate division MSBL1 archaeon SCGC-AAA259A05</name>
    <dbReference type="NCBI Taxonomy" id="1698259"/>
    <lineage>
        <taxon>Archaea</taxon>
        <taxon>Methanobacteriati</taxon>
        <taxon>Methanobacteriota</taxon>
        <taxon>candidate division MSBL1</taxon>
    </lineage>
</organism>
<reference evidence="1 2" key="1">
    <citation type="journal article" date="2016" name="Sci. Rep.">
        <title>Metabolic traits of an uncultured archaeal lineage -MSBL1- from brine pools of the Red Sea.</title>
        <authorList>
            <person name="Mwirichia R."/>
            <person name="Alam I."/>
            <person name="Rashid M."/>
            <person name="Vinu M."/>
            <person name="Ba-Alawi W."/>
            <person name="Anthony Kamau A."/>
            <person name="Kamanda Ngugi D."/>
            <person name="Goker M."/>
            <person name="Klenk H.P."/>
            <person name="Bajic V."/>
            <person name="Stingl U."/>
        </authorList>
    </citation>
    <scope>NUCLEOTIDE SEQUENCE [LARGE SCALE GENOMIC DNA]</scope>
    <source>
        <strain evidence="1">SCGC-AAA259A05</strain>
    </source>
</reference>
<dbReference type="Proteomes" id="UP000070163">
    <property type="component" value="Unassembled WGS sequence"/>
</dbReference>